<sequence>MCAALAGLDEPVTIGTEKLPDDQEPAKAVVPSAVLFICGLNSIRSPIAEALARSLLPSRIYIASAGVEKGEPDPFVDAVLEEVGLKRISVQPRTFKELEDDYFDLIITLSPKAHHMALELTRTTSVHVEYWPTPDPTLVQGRRNQIMDAYRDVRENLKRHILERFGRTG</sequence>
<dbReference type="InterPro" id="IPR036196">
    <property type="entry name" value="Ptyr_pPase_sf"/>
</dbReference>
<reference evidence="3 4" key="1">
    <citation type="submission" date="2018-07" db="EMBL/GenBank/DDBJ databases">
        <title>Genomic Encyclopedia of Type Strains, Phase III (KMG-III): the genomes of soil and plant-associated and newly described type strains.</title>
        <authorList>
            <person name="Whitman W."/>
        </authorList>
    </citation>
    <scope>NUCLEOTIDE SEQUENCE [LARGE SCALE GENOMIC DNA]</scope>
    <source>
        <strain evidence="3 4">31-25a</strain>
    </source>
</reference>
<dbReference type="SMART" id="SM00226">
    <property type="entry name" value="LMWPc"/>
    <property type="match status" value="1"/>
</dbReference>
<dbReference type="RefSeq" id="WP_114428202.1">
    <property type="nucleotide sequence ID" value="NZ_QPJM01000001.1"/>
</dbReference>
<dbReference type="GO" id="GO:0046685">
    <property type="term" value="P:response to arsenic-containing substance"/>
    <property type="evidence" value="ECO:0007669"/>
    <property type="project" value="UniProtKB-KW"/>
</dbReference>
<dbReference type="EMBL" id="QPJM01000001">
    <property type="protein sequence ID" value="RCW87613.1"/>
    <property type="molecule type" value="Genomic_DNA"/>
</dbReference>
<dbReference type="PANTHER" id="PTHR43428">
    <property type="entry name" value="ARSENATE REDUCTASE"/>
    <property type="match status" value="1"/>
</dbReference>
<evidence type="ECO:0000259" key="2">
    <source>
        <dbReference type="SMART" id="SM00226"/>
    </source>
</evidence>
<accession>A0A368Z590</accession>
<keyword evidence="1" id="KW-0059">Arsenical resistance</keyword>
<feature type="domain" description="Phosphotyrosine protein phosphatase I" evidence="2">
    <location>
        <begin position="32"/>
        <end position="167"/>
    </location>
</feature>
<dbReference type="PANTHER" id="PTHR43428:SF1">
    <property type="entry name" value="ARSENATE REDUCTASE"/>
    <property type="match status" value="1"/>
</dbReference>
<comment type="caution">
    <text evidence="3">The sequence shown here is derived from an EMBL/GenBank/DDBJ whole genome shotgun (WGS) entry which is preliminary data.</text>
</comment>
<dbReference type="Pfam" id="PF01451">
    <property type="entry name" value="LMWPc"/>
    <property type="match status" value="1"/>
</dbReference>
<evidence type="ECO:0000313" key="4">
    <source>
        <dbReference type="Proteomes" id="UP000253324"/>
    </source>
</evidence>
<dbReference type="Gene3D" id="3.40.50.2300">
    <property type="match status" value="1"/>
</dbReference>
<dbReference type="InterPro" id="IPR023485">
    <property type="entry name" value="Ptyr_pPase"/>
</dbReference>
<proteinExistence type="predicted"/>
<evidence type="ECO:0000256" key="1">
    <source>
        <dbReference type="ARBA" id="ARBA00022849"/>
    </source>
</evidence>
<name>A0A368Z590_9HYPH</name>
<organism evidence="3 4">
    <name type="scientific">Phyllobacterium bourgognense</name>
    <dbReference type="NCBI Taxonomy" id="314236"/>
    <lineage>
        <taxon>Bacteria</taxon>
        <taxon>Pseudomonadati</taxon>
        <taxon>Pseudomonadota</taxon>
        <taxon>Alphaproteobacteria</taxon>
        <taxon>Hyphomicrobiales</taxon>
        <taxon>Phyllobacteriaceae</taxon>
        <taxon>Phyllobacterium</taxon>
    </lineage>
</organism>
<dbReference type="SUPFAM" id="SSF52788">
    <property type="entry name" value="Phosphotyrosine protein phosphatases I"/>
    <property type="match status" value="1"/>
</dbReference>
<dbReference type="AlphaFoldDB" id="A0A368Z590"/>
<gene>
    <name evidence="3" type="ORF">C7476_101380</name>
</gene>
<evidence type="ECO:0000313" key="3">
    <source>
        <dbReference type="EMBL" id="RCW87613.1"/>
    </source>
</evidence>
<dbReference type="Proteomes" id="UP000253324">
    <property type="component" value="Unassembled WGS sequence"/>
</dbReference>
<dbReference type="OrthoDB" id="9799372at2"/>
<keyword evidence="4" id="KW-1185">Reference proteome</keyword>
<protein>
    <submittedName>
        <fullName evidence="3">Protein-tyrosine-phosphatase</fullName>
    </submittedName>
</protein>